<reference evidence="3" key="1">
    <citation type="submission" date="2021-01" db="EMBL/GenBank/DDBJ databases">
        <title>Whole genome shotgun sequence of Actinoplanes ferrugineus NBRC 15555.</title>
        <authorList>
            <person name="Komaki H."/>
            <person name="Tamura T."/>
        </authorList>
    </citation>
    <scope>NUCLEOTIDE SEQUENCE</scope>
    <source>
        <strain evidence="3">NBRC 15555</strain>
    </source>
</reference>
<protein>
    <submittedName>
        <fullName evidence="3">Transcriptional regulator</fullName>
    </submittedName>
</protein>
<dbReference type="Gene3D" id="3.30.450.180">
    <property type="match status" value="1"/>
</dbReference>
<dbReference type="InterPro" id="IPR041413">
    <property type="entry name" value="MLTR_LBD"/>
</dbReference>
<dbReference type="AlphaFoldDB" id="A0A919J7R6"/>
<evidence type="ECO:0000313" key="3">
    <source>
        <dbReference type="EMBL" id="GIE16105.1"/>
    </source>
</evidence>
<feature type="region of interest" description="Disordered" evidence="1">
    <location>
        <begin position="280"/>
        <end position="332"/>
    </location>
</feature>
<dbReference type="PANTHER" id="PTHR35010:SF2">
    <property type="entry name" value="BLL4672 PROTEIN"/>
    <property type="match status" value="1"/>
</dbReference>
<dbReference type="Proteomes" id="UP000598174">
    <property type="component" value="Unassembled WGS sequence"/>
</dbReference>
<dbReference type="PANTHER" id="PTHR35010">
    <property type="entry name" value="BLL4672 PROTEIN-RELATED"/>
    <property type="match status" value="1"/>
</dbReference>
<dbReference type="EMBL" id="BOMM01000077">
    <property type="protein sequence ID" value="GIE16105.1"/>
    <property type="molecule type" value="Genomic_DNA"/>
</dbReference>
<gene>
    <name evidence="3" type="ORF">Afe05nite_79450</name>
</gene>
<feature type="domain" description="HTH cro/C1-type" evidence="2">
    <location>
        <begin position="36"/>
        <end position="83"/>
    </location>
</feature>
<dbReference type="GO" id="GO:0003677">
    <property type="term" value="F:DNA binding"/>
    <property type="evidence" value="ECO:0007669"/>
    <property type="project" value="InterPro"/>
</dbReference>
<feature type="compositionally biased region" description="Low complexity" evidence="1">
    <location>
        <begin position="280"/>
        <end position="315"/>
    </location>
</feature>
<evidence type="ECO:0000256" key="1">
    <source>
        <dbReference type="SAM" id="MobiDB-lite"/>
    </source>
</evidence>
<dbReference type="Pfam" id="PF17765">
    <property type="entry name" value="MLTR_LBD"/>
    <property type="match status" value="1"/>
</dbReference>
<dbReference type="Pfam" id="PF13560">
    <property type="entry name" value="HTH_31"/>
    <property type="match status" value="1"/>
</dbReference>
<organism evidence="3 4">
    <name type="scientific">Paractinoplanes ferrugineus</name>
    <dbReference type="NCBI Taxonomy" id="113564"/>
    <lineage>
        <taxon>Bacteria</taxon>
        <taxon>Bacillati</taxon>
        <taxon>Actinomycetota</taxon>
        <taxon>Actinomycetes</taxon>
        <taxon>Micromonosporales</taxon>
        <taxon>Micromonosporaceae</taxon>
        <taxon>Paractinoplanes</taxon>
    </lineage>
</organism>
<comment type="caution">
    <text evidence="3">The sequence shown here is derived from an EMBL/GenBank/DDBJ whole genome shotgun (WGS) entry which is preliminary data.</text>
</comment>
<evidence type="ECO:0000259" key="2">
    <source>
        <dbReference type="PROSITE" id="PS50943"/>
    </source>
</evidence>
<evidence type="ECO:0000313" key="4">
    <source>
        <dbReference type="Proteomes" id="UP000598174"/>
    </source>
</evidence>
<dbReference type="Gene3D" id="1.10.260.40">
    <property type="entry name" value="lambda repressor-like DNA-binding domains"/>
    <property type="match status" value="1"/>
</dbReference>
<name>A0A919J7R6_9ACTN</name>
<accession>A0A919J7R6</accession>
<dbReference type="SUPFAM" id="SSF47413">
    <property type="entry name" value="lambda repressor-like DNA-binding domains"/>
    <property type="match status" value="1"/>
</dbReference>
<dbReference type="RefSeq" id="WP_203822445.1">
    <property type="nucleotide sequence ID" value="NZ_BAAABP010000036.1"/>
</dbReference>
<sequence length="332" mass="35402">MSETTNALGAYLRARRELVTPEQAGIPGVGVRRVPGLRREEVAMLAGISADYYLRLERGRDRNPSVQVLESIARVLQLDDDHMAHLLTLVAAPSRKRRRRARRETPPPGALKLLDSLVQPAFIEDRYFDILASNSLAKALSPRLAVGGNQMRDLFLDPTEQALHPDWQSVTECFVANLRQAVGTDTDDPRFIELTGELTLASPRFRQLWARHEVRGQRGTPLRINHPQVGEMTLNRERLSIGGSETLMLVVYHPDPGSTDADKLALLASAALPSAALPSAALPSAASPSAPSPRAGTPSSASAPGFGSSRAVLPGSGAGPGAEAGPGSSVAG</sequence>
<dbReference type="InterPro" id="IPR001387">
    <property type="entry name" value="Cro/C1-type_HTH"/>
</dbReference>
<dbReference type="InterPro" id="IPR010982">
    <property type="entry name" value="Lambda_DNA-bd_dom_sf"/>
</dbReference>
<dbReference type="CDD" id="cd00093">
    <property type="entry name" value="HTH_XRE"/>
    <property type="match status" value="1"/>
</dbReference>
<proteinExistence type="predicted"/>
<dbReference type="PROSITE" id="PS50943">
    <property type="entry name" value="HTH_CROC1"/>
    <property type="match status" value="1"/>
</dbReference>
<keyword evidence="4" id="KW-1185">Reference proteome</keyword>
<dbReference type="SMART" id="SM00530">
    <property type="entry name" value="HTH_XRE"/>
    <property type="match status" value="1"/>
</dbReference>